<comment type="caution">
    <text evidence="1">The sequence shown here is derived from an EMBL/GenBank/DDBJ whole genome shotgun (WGS) entry which is preliminary data.</text>
</comment>
<gene>
    <name evidence="1" type="ORF">Prum_084690</name>
</gene>
<dbReference type="RefSeq" id="WP_246278418.1">
    <property type="nucleotide sequence ID" value="NZ_BLPG01000001.1"/>
</dbReference>
<name>A0A6V8LL93_9ACTN</name>
<dbReference type="AlphaFoldDB" id="A0A6V8LL93"/>
<reference evidence="1 2" key="2">
    <citation type="submission" date="2020-03" db="EMBL/GenBank/DDBJ databases">
        <authorList>
            <person name="Ichikawa N."/>
            <person name="Kimura A."/>
            <person name="Kitahashi Y."/>
            <person name="Uohara A."/>
        </authorList>
    </citation>
    <scope>NUCLEOTIDE SEQUENCE [LARGE SCALE GENOMIC DNA]</scope>
    <source>
        <strain evidence="1 2">NBRC 108638</strain>
    </source>
</reference>
<keyword evidence="2" id="KW-1185">Reference proteome</keyword>
<protein>
    <submittedName>
        <fullName evidence="1">Uncharacterized protein</fullName>
    </submittedName>
</protein>
<accession>A0A6V8LL93</accession>
<reference evidence="1 2" key="1">
    <citation type="submission" date="2020-03" db="EMBL/GenBank/DDBJ databases">
        <title>Whole genome shotgun sequence of Phytohabitans rumicis NBRC 108638.</title>
        <authorList>
            <person name="Komaki H."/>
            <person name="Tamura T."/>
        </authorList>
    </citation>
    <scope>NUCLEOTIDE SEQUENCE [LARGE SCALE GENOMIC DNA]</scope>
    <source>
        <strain evidence="1 2">NBRC 108638</strain>
    </source>
</reference>
<organism evidence="1 2">
    <name type="scientific">Phytohabitans rumicis</name>
    <dbReference type="NCBI Taxonomy" id="1076125"/>
    <lineage>
        <taxon>Bacteria</taxon>
        <taxon>Bacillati</taxon>
        <taxon>Actinomycetota</taxon>
        <taxon>Actinomycetes</taxon>
        <taxon>Micromonosporales</taxon>
        <taxon>Micromonosporaceae</taxon>
    </lineage>
</organism>
<dbReference type="EMBL" id="BLPG01000001">
    <property type="protein sequence ID" value="GFJ94827.1"/>
    <property type="molecule type" value="Genomic_DNA"/>
</dbReference>
<proteinExistence type="predicted"/>
<sequence length="81" mass="8520">MLIARDRPAEAAAALRRIPDPPRDLLFEALWCLTGRAATLLGDRPLVDRATAELTPAAGELAAASGLLTAGPVALHLARLR</sequence>
<evidence type="ECO:0000313" key="2">
    <source>
        <dbReference type="Proteomes" id="UP000482960"/>
    </source>
</evidence>
<dbReference type="Proteomes" id="UP000482960">
    <property type="component" value="Unassembled WGS sequence"/>
</dbReference>
<evidence type="ECO:0000313" key="1">
    <source>
        <dbReference type="EMBL" id="GFJ94827.1"/>
    </source>
</evidence>